<dbReference type="InterPro" id="IPR028994">
    <property type="entry name" value="Integrin_alpha_N"/>
</dbReference>
<feature type="chain" id="PRO_5022755249" description="Fibronectin type-III domain-containing protein" evidence="3">
    <location>
        <begin position="26"/>
        <end position="841"/>
    </location>
</feature>
<dbReference type="SUPFAM" id="SSF49265">
    <property type="entry name" value="Fibronectin type III"/>
    <property type="match status" value="1"/>
</dbReference>
<dbReference type="InterPro" id="IPR011042">
    <property type="entry name" value="6-blade_b-propeller_TolB-like"/>
</dbReference>
<dbReference type="CDD" id="cd05819">
    <property type="entry name" value="NHL"/>
    <property type="match status" value="1"/>
</dbReference>
<sequence length="841" mass="87986">MKLIKKIALLTLTTVLLLNCSNMLMDLEEIDGTATEILSSGDVLTLPLTNGTTPETIAVKALDQDNDGGIDGFDLDNDGIIDILLFEPSSQGIYPADINGDGTIDCYVLLDNGNVVFSSTSTGTTSDLWLFKNSSNLITGIVSSGTSSTLTSSLPSKTDSVLLGGEIITIPVAGSTTNKVFAQVIDIDGVAPIDGIDLDGDTTTIELTLGTPTGGFYPADANGDGTIDFYITVNNGDIIITKASDGTTTDISVLLDGTTKKPTSWDTTGNSTGDIIIPKSNDGVLTPGEVVKLPTTNGATTGTTYAKALDLDKDGKVDVFDINGDGAGDIPCGLPTGGYYPSDPNSDEVVDFYVYVPTNGDIILTKTNTGTTNNVTVVVDNTGGLVGFDTTGDGTSDITNPTSTDTTAPANPTLGTITAGDTSITINWSEPTDADFASIEYSGTGITTGTVAKGTTTKEITGLTNGTAYTITIKSVDTTGNKSTGVSYASTTPVAPVTFGSATQVIGQADFTSAISGTSSSLMHYPIGLEVIDDKLFIADMNNHRVLGFNSIPTTNGATADFVLGQADLNSRVNGTNATSFYSPYAVSSNSSKLATVDWGNCRVLIWDSIPDTTQKPADVVVGQSNMTSSVSGTASNLMKFPKDVYLTNDKLLVADSGNNRVLIWNSIPTTDGIDADIVLGQPDFTSSDPYTTSSTMNDPISVWSNGIKVIVSDRNNHRLLIWNTFPTSNGQAADVVIGQENFVTNGSDTTASTFKYPLGISVSDSGKLYVADGNNNRILMFNSIPTVNGASADDVIGQTDFSSSNYGTTSSKFYDPRDVVVNNGIWVADMQNNRILRFDE</sequence>
<feature type="repeat" description="NHL" evidence="2">
    <location>
        <begin position="755"/>
        <end position="785"/>
    </location>
</feature>
<organism evidence="5 6">
    <name type="scientific">Thiospirochaeta perfilievii</name>
    <dbReference type="NCBI Taxonomy" id="252967"/>
    <lineage>
        <taxon>Bacteria</taxon>
        <taxon>Pseudomonadati</taxon>
        <taxon>Spirochaetota</taxon>
        <taxon>Spirochaetia</taxon>
        <taxon>Spirochaetales</taxon>
        <taxon>Spirochaetaceae</taxon>
        <taxon>Thiospirochaeta</taxon>
    </lineage>
</organism>
<dbReference type="SUPFAM" id="SSF69318">
    <property type="entry name" value="Integrin alpha N-terminal domain"/>
    <property type="match status" value="1"/>
</dbReference>
<dbReference type="Proteomes" id="UP000323824">
    <property type="component" value="Chromosome"/>
</dbReference>
<dbReference type="Gene3D" id="2.60.40.10">
    <property type="entry name" value="Immunoglobulins"/>
    <property type="match status" value="1"/>
</dbReference>
<dbReference type="CDD" id="cd00063">
    <property type="entry name" value="FN3"/>
    <property type="match status" value="1"/>
</dbReference>
<dbReference type="SMART" id="SM00060">
    <property type="entry name" value="FN3"/>
    <property type="match status" value="1"/>
</dbReference>
<reference evidence="5 6" key="1">
    <citation type="submission" date="2019-02" db="EMBL/GenBank/DDBJ databases">
        <authorList>
            <person name="Fomenkov A."/>
            <person name="Dubinina G."/>
            <person name="Grabovich M."/>
            <person name="Vincze T."/>
            <person name="Roberts R.J."/>
        </authorList>
    </citation>
    <scope>NUCLEOTIDE SEQUENCE [LARGE SCALE GENOMIC DNA]</scope>
    <source>
        <strain evidence="5 6">P</strain>
    </source>
</reference>
<dbReference type="InterPro" id="IPR050952">
    <property type="entry name" value="TRIM-NHL_E3_ligases"/>
</dbReference>
<dbReference type="EMBL" id="CP035807">
    <property type="protein sequence ID" value="QEN03404.1"/>
    <property type="molecule type" value="Genomic_DNA"/>
</dbReference>
<dbReference type="PROSITE" id="PS51125">
    <property type="entry name" value="NHL"/>
    <property type="match status" value="1"/>
</dbReference>
<dbReference type="AlphaFoldDB" id="A0A5C1Q9T4"/>
<dbReference type="Gene3D" id="2.120.10.30">
    <property type="entry name" value="TolB, C-terminal domain"/>
    <property type="match status" value="2"/>
</dbReference>
<dbReference type="InterPro" id="IPR001258">
    <property type="entry name" value="NHL_repeat"/>
</dbReference>
<keyword evidence="6" id="KW-1185">Reference proteome</keyword>
<dbReference type="KEGG" id="sper:EW093_01360"/>
<protein>
    <recommendedName>
        <fullName evidence="4">Fibronectin type-III domain-containing protein</fullName>
    </recommendedName>
</protein>
<name>A0A5C1Q9T4_9SPIO</name>
<dbReference type="PROSITE" id="PS50853">
    <property type="entry name" value="FN3"/>
    <property type="match status" value="1"/>
</dbReference>
<dbReference type="GO" id="GO:0008270">
    <property type="term" value="F:zinc ion binding"/>
    <property type="evidence" value="ECO:0007669"/>
    <property type="project" value="UniProtKB-KW"/>
</dbReference>
<accession>A0A5C1Q9T4</accession>
<keyword evidence="1" id="KW-0677">Repeat</keyword>
<keyword evidence="3" id="KW-0732">Signal</keyword>
<dbReference type="InterPro" id="IPR003961">
    <property type="entry name" value="FN3_dom"/>
</dbReference>
<dbReference type="SUPFAM" id="SSF63825">
    <property type="entry name" value="YWTD domain"/>
    <property type="match status" value="1"/>
</dbReference>
<gene>
    <name evidence="5" type="ORF">EW093_01360</name>
</gene>
<evidence type="ECO:0000256" key="3">
    <source>
        <dbReference type="SAM" id="SignalP"/>
    </source>
</evidence>
<dbReference type="OrthoDB" id="9812707at2"/>
<evidence type="ECO:0000256" key="1">
    <source>
        <dbReference type="ARBA" id="ARBA00022737"/>
    </source>
</evidence>
<evidence type="ECO:0000313" key="6">
    <source>
        <dbReference type="Proteomes" id="UP000323824"/>
    </source>
</evidence>
<dbReference type="PANTHER" id="PTHR24104">
    <property type="entry name" value="E3 UBIQUITIN-PROTEIN LIGASE NHLRC1-RELATED"/>
    <property type="match status" value="1"/>
</dbReference>
<feature type="signal peptide" evidence="3">
    <location>
        <begin position="1"/>
        <end position="25"/>
    </location>
</feature>
<dbReference type="PANTHER" id="PTHR24104:SF25">
    <property type="entry name" value="PROTEIN LIN-41"/>
    <property type="match status" value="1"/>
</dbReference>
<dbReference type="RefSeq" id="WP_149566663.1">
    <property type="nucleotide sequence ID" value="NZ_CP035807.1"/>
</dbReference>
<reference evidence="5 6" key="2">
    <citation type="submission" date="2019-09" db="EMBL/GenBank/DDBJ databases">
        <title>Complete Genome Sequence and Methylome Analysis of free living Spirochaetas.</title>
        <authorList>
            <person name="Leshcheva N."/>
            <person name="Mikheeva N."/>
        </authorList>
    </citation>
    <scope>NUCLEOTIDE SEQUENCE [LARGE SCALE GENOMIC DNA]</scope>
    <source>
        <strain evidence="5 6">P</strain>
    </source>
</reference>
<evidence type="ECO:0000259" key="4">
    <source>
        <dbReference type="PROSITE" id="PS50853"/>
    </source>
</evidence>
<proteinExistence type="predicted"/>
<evidence type="ECO:0000256" key="2">
    <source>
        <dbReference type="PROSITE-ProRule" id="PRU00504"/>
    </source>
</evidence>
<dbReference type="InterPro" id="IPR036116">
    <property type="entry name" value="FN3_sf"/>
</dbReference>
<feature type="domain" description="Fibronectin type-III" evidence="4">
    <location>
        <begin position="408"/>
        <end position="497"/>
    </location>
</feature>
<dbReference type="Pfam" id="PF01436">
    <property type="entry name" value="NHL"/>
    <property type="match status" value="1"/>
</dbReference>
<evidence type="ECO:0000313" key="5">
    <source>
        <dbReference type="EMBL" id="QEN03404.1"/>
    </source>
</evidence>
<dbReference type="InterPro" id="IPR013783">
    <property type="entry name" value="Ig-like_fold"/>
</dbReference>
<dbReference type="Pfam" id="PF00041">
    <property type="entry name" value="fn3"/>
    <property type="match status" value="1"/>
</dbReference>